<keyword evidence="2" id="KW-1185">Reference proteome</keyword>
<dbReference type="AlphaFoldDB" id="A0AAV3UF62"/>
<proteinExistence type="predicted"/>
<dbReference type="EMBL" id="BAABKX010000001">
    <property type="protein sequence ID" value="GAA5046035.1"/>
    <property type="molecule type" value="Genomic_DNA"/>
</dbReference>
<dbReference type="GeneID" id="68612062"/>
<sequence length="68" mass="8080">MVARYEDETGIRFENERFYRAYAAFSLAVVWEDFHRERIETGAESDWEPHIDYMLMIAESIATGEFPL</sequence>
<evidence type="ECO:0000313" key="2">
    <source>
        <dbReference type="Proteomes" id="UP001501729"/>
    </source>
</evidence>
<reference evidence="1 2" key="1">
    <citation type="journal article" date="2019" name="Int. J. Syst. Evol. Microbiol.">
        <title>The Global Catalogue of Microorganisms (GCM) 10K type strain sequencing project: providing services to taxonomists for standard genome sequencing and annotation.</title>
        <authorList>
            <consortium name="The Broad Institute Genomics Platform"/>
            <consortium name="The Broad Institute Genome Sequencing Center for Infectious Disease"/>
            <person name="Wu L."/>
            <person name="Ma J."/>
        </authorList>
    </citation>
    <scope>NUCLEOTIDE SEQUENCE [LARGE SCALE GENOMIC DNA]</scope>
    <source>
        <strain evidence="1 2">JCM 17504</strain>
    </source>
</reference>
<gene>
    <name evidence="1" type="ORF">GCM10025751_14730</name>
</gene>
<protein>
    <submittedName>
        <fullName evidence="1">Uncharacterized protein</fullName>
    </submittedName>
</protein>
<organism evidence="1 2">
    <name type="scientific">Haladaptatus pallidirubidus</name>
    <dbReference type="NCBI Taxonomy" id="1008152"/>
    <lineage>
        <taxon>Archaea</taxon>
        <taxon>Methanobacteriati</taxon>
        <taxon>Methanobacteriota</taxon>
        <taxon>Stenosarchaea group</taxon>
        <taxon>Halobacteria</taxon>
        <taxon>Halobacteriales</taxon>
        <taxon>Haladaptataceae</taxon>
        <taxon>Haladaptatus</taxon>
    </lineage>
</organism>
<accession>A0AAV3UF62</accession>
<evidence type="ECO:0000313" key="1">
    <source>
        <dbReference type="EMBL" id="GAA5046035.1"/>
    </source>
</evidence>
<dbReference type="RefSeq" id="WP_227776257.1">
    <property type="nucleotide sequence ID" value="NZ_BAABKX010000001.1"/>
</dbReference>
<comment type="caution">
    <text evidence="1">The sequence shown here is derived from an EMBL/GenBank/DDBJ whole genome shotgun (WGS) entry which is preliminary data.</text>
</comment>
<name>A0AAV3UF62_9EURY</name>
<dbReference type="Gene3D" id="3.90.1200.10">
    <property type="match status" value="1"/>
</dbReference>
<dbReference type="Proteomes" id="UP001501729">
    <property type="component" value="Unassembled WGS sequence"/>
</dbReference>